<name>A0A2W6IE42_STEMA</name>
<comment type="caution">
    <text evidence="1">The sequence shown here is derived from an EMBL/GenBank/DDBJ whole genome shotgun (WGS) entry which is preliminary data.</text>
</comment>
<dbReference type="EMBL" id="LXXM01000113">
    <property type="protein sequence ID" value="PZS93811.1"/>
    <property type="molecule type" value="Genomic_DNA"/>
</dbReference>
<evidence type="ECO:0000313" key="2">
    <source>
        <dbReference type="Proteomes" id="UP000249614"/>
    </source>
</evidence>
<protein>
    <submittedName>
        <fullName evidence="1">Uncharacterized protein</fullName>
    </submittedName>
</protein>
<organism evidence="1 2">
    <name type="scientific">Stenotrophomonas maltophilia</name>
    <name type="common">Pseudomonas maltophilia</name>
    <name type="synonym">Xanthomonas maltophilia</name>
    <dbReference type="NCBI Taxonomy" id="40324"/>
    <lineage>
        <taxon>Bacteria</taxon>
        <taxon>Pseudomonadati</taxon>
        <taxon>Pseudomonadota</taxon>
        <taxon>Gammaproteobacteria</taxon>
        <taxon>Lysobacterales</taxon>
        <taxon>Lysobacteraceae</taxon>
        <taxon>Stenotrophomonas</taxon>
        <taxon>Stenotrophomonas maltophilia group</taxon>
    </lineage>
</organism>
<dbReference type="Proteomes" id="UP000249614">
    <property type="component" value="Unassembled WGS sequence"/>
</dbReference>
<evidence type="ECO:0000313" key="1">
    <source>
        <dbReference type="EMBL" id="PZS93811.1"/>
    </source>
</evidence>
<dbReference type="AlphaFoldDB" id="A0A2W6IE42"/>
<proteinExistence type="predicted"/>
<sequence>MSGGRHTGWTPIVVVGDRAAASLHVPAGRKLLGFVVQEAARNGLGTASARQEADDGTLIVAEKIGELTRLTIVTPEPQPPIDPLDPMGGFILWPRWNVHTGDPGDRGSQVDPAGENPTAWLEFSGRRLITRYWKRWDVVDNITGARYESYNQPDRYPAGLHFFGNVDWKDGRDVALSFYGYGVRYLRDLTLIDDGARWIFQQGQILFDRIAYRDAMVDTPPDYLSWRLTSGCLRRGADGHHELVVTFTHYVINQPTTAQSAFVVFRINRSEGTPEKGDWEVVQGSHRLLGMTPGRINPQDESSANGFNDAALPWFFNADGTKAIRTVSSEPTTVFGLVNTMTQEVEISGVSIDHRLSRADYLIGDYTNALGAFALVAPTRGLVASDYAGSERRDAYLELRLSQGQVATEATGYRGTLRVLVVLEFDGGELPLIDRDFSVGSDRQDYHLLAYMDLRHNLFCGWRIQGVNGVHSIQPFAYMGGRLVYGEIEAVDWDPASGLPAPFLGLDTRAPGAVADGLVFGNYWTGASGSGWGPRDGTQHGVIWRKHPREGLVFFSAAASLRTAMVERQGVTDFLGFDWSGGWNYCKGRYCVSIPGPYTGTLNYLTGYELGAVTGVVADDRRFYPLTSLPKPI</sequence>
<gene>
    <name evidence="1" type="ORF">A7X83_05635</name>
</gene>
<accession>A0A2W6IE42</accession>
<reference evidence="1 2" key="1">
    <citation type="submission" date="2016-05" db="EMBL/GenBank/DDBJ databases">
        <authorList>
            <person name="Lavstsen T."/>
            <person name="Jespersen J.S."/>
        </authorList>
    </citation>
    <scope>NUCLEOTIDE SEQUENCE [LARGE SCALE GENOMIC DNA]</scope>
    <source>
        <strain evidence="1 2">SM-5815</strain>
    </source>
</reference>